<accession>A0A9X4IL69</accession>
<organism evidence="1 2">
    <name type="scientific">Tenacibaculum larymnensis</name>
    <dbReference type="NCBI Taxonomy" id="2878201"/>
    <lineage>
        <taxon>Bacteria</taxon>
        <taxon>Pseudomonadati</taxon>
        <taxon>Bacteroidota</taxon>
        <taxon>Flavobacteriia</taxon>
        <taxon>Flavobacteriales</taxon>
        <taxon>Flavobacteriaceae</taxon>
        <taxon>Tenacibaculum</taxon>
    </lineage>
</organism>
<sequence>MNTSTNQDIDFEKLPSVDLLDYISFKDEFPKEAGAAFVQFCYRFEKDLKRKSEIYCNKYGYNEVVALEIAHCTFARVWKYPTFDKDKSKARDLDKGILIWMYRILYTQIIKYGEKNTCAEPTEEEDLSLVTNADELLAKFDVPDDAEAKRVVVAKLKTIERALTRLSEKHRIIYFTYRAYRKEGKKVPRTITKLLRDKLSLTQKSVNTYYGDADRHVTNYLDIMNNGQA</sequence>
<reference evidence="1" key="1">
    <citation type="submission" date="2021-09" db="EMBL/GenBank/DDBJ databases">
        <authorList>
            <person name="Smyrli M."/>
        </authorList>
    </citation>
    <scope>NUCLEOTIDE SEQUENCE</scope>
    <source>
        <strain evidence="1">LAR25</strain>
    </source>
</reference>
<proteinExistence type="predicted"/>
<comment type="caution">
    <text evidence="1">The sequence shown here is derived from an EMBL/GenBank/DDBJ whole genome shotgun (WGS) entry which is preliminary data.</text>
</comment>
<keyword evidence="2" id="KW-1185">Reference proteome</keyword>
<dbReference type="EMBL" id="JAIWJY010000003">
    <property type="protein sequence ID" value="MDE1206258.1"/>
    <property type="molecule type" value="Genomic_DNA"/>
</dbReference>
<dbReference type="RefSeq" id="WP_147865221.1">
    <property type="nucleotide sequence ID" value="NZ_JAIWJY010000003.1"/>
</dbReference>
<evidence type="ECO:0000313" key="1">
    <source>
        <dbReference type="EMBL" id="MDE1206258.1"/>
    </source>
</evidence>
<dbReference type="Proteomes" id="UP001149303">
    <property type="component" value="Unassembled WGS sequence"/>
</dbReference>
<dbReference type="AlphaFoldDB" id="A0A9X4IL69"/>
<protein>
    <submittedName>
        <fullName evidence="1">Sigma-70 family RNA polymerase sigma factor</fullName>
    </submittedName>
</protein>
<evidence type="ECO:0000313" key="2">
    <source>
        <dbReference type="Proteomes" id="UP001149303"/>
    </source>
</evidence>
<gene>
    <name evidence="1" type="ORF">LCI24_05550</name>
</gene>
<name>A0A9X4IL69_9FLAO</name>